<dbReference type="GO" id="GO:0031146">
    <property type="term" value="P:SCF-dependent proteasomal ubiquitin-dependent protein catabolic process"/>
    <property type="evidence" value="ECO:0007669"/>
    <property type="project" value="TreeGrafter"/>
</dbReference>
<proteinExistence type="predicted"/>
<organism evidence="6">
    <name type="scientific">Brugia pahangi</name>
    <name type="common">Filarial nematode worm</name>
    <dbReference type="NCBI Taxonomy" id="6280"/>
    <lineage>
        <taxon>Eukaryota</taxon>
        <taxon>Metazoa</taxon>
        <taxon>Ecdysozoa</taxon>
        <taxon>Nematoda</taxon>
        <taxon>Chromadorea</taxon>
        <taxon>Rhabditida</taxon>
        <taxon>Spirurina</taxon>
        <taxon>Spiruromorpha</taxon>
        <taxon>Filarioidea</taxon>
        <taxon>Onchocercidae</taxon>
        <taxon>Brugia</taxon>
    </lineage>
</organism>
<evidence type="ECO:0000313" key="5">
    <source>
        <dbReference type="Proteomes" id="UP000278627"/>
    </source>
</evidence>
<sequence length="659" mass="75547">MRLRSNRNTEEPYVVSGQYLRSSVQPRRAERRRAKRMAPVNRDEKSAKRKVQDLSAPTTSGCSSTALHHQQQQQSLHPPVNSDNSAQLVKRKINKSSRGKADKIQEGSVQEDISSIPDHILISIFTLLPIVDRIRIERVCRRWRHIAKNYSWTMTTEFSYSSLIGDKECSLPCLIERPVVGNKEIKSLAQRCGDHLLEMDLHAFRDTLTYNVCMCFAVHCPNLTVLNMYGIQLTNSSLKSLGRHCPNLEIVNFHRCFQESVVERGLTSFFSKCQNLREVDVGENERLTGLPSFTVLPRSIVNLKIGGCFRLTAASLFAIRDRCPDLVALTMNSVDNISPTHLNSFFASLPKLELLKFGECYVSHTLGGIEINFSLMKNLTELTVYDNLLMTDEAIFKFLVLFIKFSYREKLDTYHVLRNTVIGCKQLKYVDLSGCSRFVSNVGLRELAKLPYLSHLNLSYMRVVDDQTIRIIAEKSTLQTVLLHRCDEISDEAVKMLLKHCPFLTALDISFCPKVTDESMEGMISYVSKRQEREALLPTSSRGQTTPLTEVVTKMRRHERSLQALMDADFERHLMRFENFRYRFGNTSDYSTNPLYDIRHMGRYKPNPDGFTELHVWTAHSSITRPYPRTHPLLKVDDHDSIAEQSSSIFEFSVVIRIN</sequence>
<dbReference type="InterPro" id="IPR006553">
    <property type="entry name" value="Leu-rich_rpt_Cys-con_subtyp"/>
</dbReference>
<dbReference type="PANTHER" id="PTHR13318">
    <property type="entry name" value="PARTNER OF PAIRED, ISOFORM B-RELATED"/>
    <property type="match status" value="1"/>
</dbReference>
<feature type="region of interest" description="Disordered" evidence="2">
    <location>
        <begin position="1"/>
        <end position="85"/>
    </location>
</feature>
<evidence type="ECO:0000259" key="3">
    <source>
        <dbReference type="PROSITE" id="PS50181"/>
    </source>
</evidence>
<dbReference type="InterPro" id="IPR036047">
    <property type="entry name" value="F-box-like_dom_sf"/>
</dbReference>
<reference evidence="6" key="1">
    <citation type="submission" date="2017-02" db="UniProtKB">
        <authorList>
            <consortium name="WormBaseParasite"/>
        </authorList>
    </citation>
    <scope>IDENTIFICATION</scope>
</reference>
<dbReference type="InterPro" id="IPR057207">
    <property type="entry name" value="FBXL15_LRR"/>
</dbReference>
<dbReference type="InterPro" id="IPR032675">
    <property type="entry name" value="LRR_dom_sf"/>
</dbReference>
<dbReference type="Gene3D" id="3.80.10.10">
    <property type="entry name" value="Ribonuclease Inhibitor"/>
    <property type="match status" value="2"/>
</dbReference>
<dbReference type="WBParaSite" id="BPAG_0000206601-mRNA-1">
    <property type="protein sequence ID" value="BPAG_0000206601-mRNA-1"/>
    <property type="gene ID" value="BPAG_0000206601"/>
</dbReference>
<protein>
    <submittedName>
        <fullName evidence="6">F-box domain-containing protein</fullName>
    </submittedName>
</protein>
<dbReference type="SMART" id="SM00367">
    <property type="entry name" value="LRR_CC"/>
    <property type="match status" value="8"/>
</dbReference>
<dbReference type="AlphaFoldDB" id="A0A0N4T1L5"/>
<accession>A0A0N4T1L5</accession>
<feature type="compositionally biased region" description="Basic and acidic residues" evidence="2">
    <location>
        <begin position="41"/>
        <end position="52"/>
    </location>
</feature>
<evidence type="ECO:0000256" key="2">
    <source>
        <dbReference type="SAM" id="MobiDB-lite"/>
    </source>
</evidence>
<dbReference type="SMART" id="SM00256">
    <property type="entry name" value="FBOX"/>
    <property type="match status" value="1"/>
</dbReference>
<evidence type="ECO:0000256" key="1">
    <source>
        <dbReference type="ARBA" id="ARBA00022786"/>
    </source>
</evidence>
<dbReference type="SUPFAM" id="SSF52047">
    <property type="entry name" value="RNI-like"/>
    <property type="match status" value="1"/>
</dbReference>
<keyword evidence="5" id="KW-1185">Reference proteome</keyword>
<dbReference type="STRING" id="6280.A0A0N4T1L5"/>
<dbReference type="PROSITE" id="PS50181">
    <property type="entry name" value="FBOX"/>
    <property type="match status" value="1"/>
</dbReference>
<feature type="compositionally biased region" description="Polar residues" evidence="2">
    <location>
        <begin position="55"/>
        <end position="67"/>
    </location>
</feature>
<reference evidence="4 5" key="2">
    <citation type="submission" date="2018-11" db="EMBL/GenBank/DDBJ databases">
        <authorList>
            <consortium name="Pathogen Informatics"/>
        </authorList>
    </citation>
    <scope>NUCLEOTIDE SEQUENCE [LARGE SCALE GENOMIC DNA]</scope>
</reference>
<dbReference type="Pfam" id="PF25372">
    <property type="entry name" value="DUF7885"/>
    <property type="match status" value="1"/>
</dbReference>
<dbReference type="SUPFAM" id="SSF81383">
    <property type="entry name" value="F-box domain"/>
    <property type="match status" value="1"/>
</dbReference>
<dbReference type="Proteomes" id="UP000278627">
    <property type="component" value="Unassembled WGS sequence"/>
</dbReference>
<dbReference type="InterPro" id="IPR001810">
    <property type="entry name" value="F-box_dom"/>
</dbReference>
<dbReference type="Pfam" id="PF12937">
    <property type="entry name" value="F-box-like"/>
    <property type="match status" value="1"/>
</dbReference>
<feature type="domain" description="F-box" evidence="3">
    <location>
        <begin position="110"/>
        <end position="163"/>
    </location>
</feature>
<dbReference type="EMBL" id="UZAD01000230">
    <property type="protein sequence ID" value="VDN83222.1"/>
    <property type="molecule type" value="Genomic_DNA"/>
</dbReference>
<gene>
    <name evidence="4" type="ORF">BPAG_LOCUS2036</name>
</gene>
<keyword evidence="1" id="KW-0833">Ubl conjugation pathway</keyword>
<name>A0A0N4T1L5_BRUPA</name>
<evidence type="ECO:0000313" key="6">
    <source>
        <dbReference type="WBParaSite" id="BPAG_0000206601-mRNA-1"/>
    </source>
</evidence>
<evidence type="ECO:0000313" key="4">
    <source>
        <dbReference type="EMBL" id="VDN83222.1"/>
    </source>
</evidence>
<dbReference type="GO" id="GO:0019005">
    <property type="term" value="C:SCF ubiquitin ligase complex"/>
    <property type="evidence" value="ECO:0007669"/>
    <property type="project" value="TreeGrafter"/>
</dbReference>